<evidence type="ECO:0000313" key="2">
    <source>
        <dbReference type="Proteomes" id="UP000251241"/>
    </source>
</evidence>
<dbReference type="EMBL" id="UAUU01000006">
    <property type="protein sequence ID" value="SPZ85100.1"/>
    <property type="molecule type" value="Genomic_DNA"/>
</dbReference>
<evidence type="ECO:0000313" key="1">
    <source>
        <dbReference type="EMBL" id="SPZ85100.1"/>
    </source>
</evidence>
<dbReference type="AlphaFoldDB" id="A0A2X2L786"/>
<proteinExistence type="predicted"/>
<sequence length="76" mass="8793">MKAPNVNNLAQCSLAQLRQQVLIPFLADCNQINKVIQTSPLSSSLKNYIRTEFYAQRMNHLNDFARVAELPKVYRR</sequence>
<organism evidence="1 2">
    <name type="scientific">Sphingobacterium multivorum</name>
    <dbReference type="NCBI Taxonomy" id="28454"/>
    <lineage>
        <taxon>Bacteria</taxon>
        <taxon>Pseudomonadati</taxon>
        <taxon>Bacteroidota</taxon>
        <taxon>Sphingobacteriia</taxon>
        <taxon>Sphingobacteriales</taxon>
        <taxon>Sphingobacteriaceae</taxon>
        <taxon>Sphingobacterium</taxon>
    </lineage>
</organism>
<protein>
    <submittedName>
        <fullName evidence="1">Uncharacterized protein</fullName>
    </submittedName>
</protein>
<reference evidence="1 2" key="1">
    <citation type="submission" date="2018-06" db="EMBL/GenBank/DDBJ databases">
        <authorList>
            <consortium name="Pathogen Informatics"/>
            <person name="Doyle S."/>
        </authorList>
    </citation>
    <scope>NUCLEOTIDE SEQUENCE [LARGE SCALE GENOMIC DNA]</scope>
    <source>
        <strain evidence="1 2">NCTC11343</strain>
    </source>
</reference>
<gene>
    <name evidence="1" type="ORF">NCTC11343_01657</name>
</gene>
<dbReference type="Proteomes" id="UP000251241">
    <property type="component" value="Unassembled WGS sequence"/>
</dbReference>
<name>A0A2X2L786_SPHMU</name>
<accession>A0A2X2L786</accession>